<organism evidence="1 2">
    <name type="scientific">Streptomyces cynarae</name>
    <dbReference type="NCBI Taxonomy" id="2981134"/>
    <lineage>
        <taxon>Bacteria</taxon>
        <taxon>Bacillati</taxon>
        <taxon>Actinomycetota</taxon>
        <taxon>Actinomycetes</taxon>
        <taxon>Kitasatosporales</taxon>
        <taxon>Streptomycetaceae</taxon>
        <taxon>Streptomyces</taxon>
    </lineage>
</organism>
<reference evidence="1" key="1">
    <citation type="submission" date="2022-10" db="EMBL/GenBank/DDBJ databases">
        <authorList>
            <person name="Mo P."/>
        </authorList>
    </citation>
    <scope>NUCLEOTIDE SEQUENCE</scope>
    <source>
        <strain evidence="1">HUAS 13-4</strain>
    </source>
</reference>
<accession>A0ABY6EEN4</accession>
<dbReference type="EMBL" id="CP106793">
    <property type="protein sequence ID" value="UXY24843.1"/>
    <property type="molecule type" value="Genomic_DNA"/>
</dbReference>
<sequence length="45" mass="4438">MSAAVRLADGSGRAAVGVADGCRVVAAGGSGCGNRRYGEPWWDAG</sequence>
<name>A0ABY6EEN4_9ACTN</name>
<dbReference type="Proteomes" id="UP001061298">
    <property type="component" value="Chromosome"/>
</dbReference>
<keyword evidence="2" id="KW-1185">Reference proteome</keyword>
<protein>
    <submittedName>
        <fullName evidence="1">Uncharacterized protein</fullName>
    </submittedName>
</protein>
<proteinExistence type="predicted"/>
<dbReference type="RefSeq" id="WP_263235065.1">
    <property type="nucleotide sequence ID" value="NZ_CP106793.1"/>
</dbReference>
<evidence type="ECO:0000313" key="1">
    <source>
        <dbReference type="EMBL" id="UXY24843.1"/>
    </source>
</evidence>
<evidence type="ECO:0000313" key="2">
    <source>
        <dbReference type="Proteomes" id="UP001061298"/>
    </source>
</evidence>
<gene>
    <name evidence="1" type="ORF">N8I84_21390</name>
</gene>